<dbReference type="GO" id="GO:0005886">
    <property type="term" value="C:plasma membrane"/>
    <property type="evidence" value="ECO:0007669"/>
    <property type="project" value="TreeGrafter"/>
</dbReference>
<evidence type="ECO:0000259" key="6">
    <source>
        <dbReference type="PROSITE" id="PS51741"/>
    </source>
</evidence>
<proteinExistence type="predicted"/>
<dbReference type="EMBL" id="RCHS01002151">
    <property type="protein sequence ID" value="RMX49294.1"/>
    <property type="molecule type" value="Genomic_DNA"/>
</dbReference>
<comment type="caution">
    <text evidence="7">The sequence shown here is derived from an EMBL/GenBank/DDBJ whole genome shotgun (WGS) entry which is preliminary data.</text>
</comment>
<evidence type="ECO:0000313" key="8">
    <source>
        <dbReference type="Proteomes" id="UP000275408"/>
    </source>
</evidence>
<dbReference type="Proteomes" id="UP000275408">
    <property type="component" value="Unassembled WGS sequence"/>
</dbReference>
<organism evidence="7 8">
    <name type="scientific">Pocillopora damicornis</name>
    <name type="common">Cauliflower coral</name>
    <name type="synonym">Millepora damicornis</name>
    <dbReference type="NCBI Taxonomy" id="46731"/>
    <lineage>
        <taxon>Eukaryota</taxon>
        <taxon>Metazoa</taxon>
        <taxon>Cnidaria</taxon>
        <taxon>Anthozoa</taxon>
        <taxon>Hexacorallia</taxon>
        <taxon>Scleractinia</taxon>
        <taxon>Astrocoeniina</taxon>
        <taxon>Pocilloporidae</taxon>
        <taxon>Pocillopora</taxon>
    </lineage>
</organism>
<dbReference type="Pfam" id="PF00611">
    <property type="entry name" value="FCH"/>
    <property type="match status" value="1"/>
</dbReference>
<dbReference type="InterPro" id="IPR027267">
    <property type="entry name" value="AH/BAR_dom_sf"/>
</dbReference>
<dbReference type="InterPro" id="IPR031160">
    <property type="entry name" value="F_BAR_dom"/>
</dbReference>
<dbReference type="InterPro" id="IPR036028">
    <property type="entry name" value="SH3-like_dom_sf"/>
</dbReference>
<dbReference type="Gene3D" id="2.30.30.40">
    <property type="entry name" value="SH3 Domains"/>
    <property type="match status" value="1"/>
</dbReference>
<feature type="domain" description="SH3" evidence="5">
    <location>
        <begin position="392"/>
        <end position="451"/>
    </location>
</feature>
<dbReference type="AlphaFoldDB" id="A0A3M6U6Z1"/>
<dbReference type="SUPFAM" id="SSF50044">
    <property type="entry name" value="SH3-domain"/>
    <property type="match status" value="1"/>
</dbReference>
<dbReference type="SUPFAM" id="SSF103657">
    <property type="entry name" value="BAR/IMD domain-like"/>
    <property type="match status" value="1"/>
</dbReference>
<dbReference type="PANTHER" id="PTHR23065">
    <property type="entry name" value="PROLINE-SERINE-THREONINE PHOSPHATASE INTERACTING PROTEIN 1"/>
    <property type="match status" value="1"/>
</dbReference>
<accession>A0A3M6U6Z1</accession>
<evidence type="ECO:0008006" key="9">
    <source>
        <dbReference type="Google" id="ProtNLM"/>
    </source>
</evidence>
<dbReference type="PROSITE" id="PS51741">
    <property type="entry name" value="F_BAR"/>
    <property type="match status" value="1"/>
</dbReference>
<evidence type="ECO:0000256" key="2">
    <source>
        <dbReference type="PROSITE-ProRule" id="PRU00192"/>
    </source>
</evidence>
<evidence type="ECO:0000256" key="4">
    <source>
        <dbReference type="SAM" id="Coils"/>
    </source>
</evidence>
<evidence type="ECO:0000259" key="5">
    <source>
        <dbReference type="PROSITE" id="PS50002"/>
    </source>
</evidence>
<dbReference type="SMART" id="SM00326">
    <property type="entry name" value="SH3"/>
    <property type="match status" value="1"/>
</dbReference>
<feature type="domain" description="F-BAR" evidence="6">
    <location>
        <begin position="68"/>
        <end position="327"/>
    </location>
</feature>
<sequence>MPRHVAKRSALRKIVYDLKEVLALPGSAILELKDKKINTVATCILLRKSDNIYYITTEPEDPMRPQPPVPGTDFNSTAGFDALCKRLKDGKQMCLDFEDFIRQRADAEEKYGKALMRLAENAKGRDEIGTLRESWEVIKTETENIGKLHLALSKQLIEELESCVRKFREMQRDKRKKVEESVKRAQRNKKNCFDLTSRLKKTYEQKCHDVGLAEEALQRSVSLASKDEEKLRVKLGRAKTAVEQADTAYQNSVRSLEDARVMWEKEMEQCCNTCEEMRKSLENCAVESDIHLFVSMKKTGSDRPVRIEYENYYMAQSSAKVVSPSSNVNITGPVAGTFVHSKDTNIVQPSVGTPKSLNRRPPMQLPNIPHQESLDESMYSSVDQKQQPIKQNEAKFYRAAFDYDAQGDQEISFKAGDHIKLIYHEDDTWWCGEVQGKRGMFPKDFVEEINP</sequence>
<evidence type="ECO:0000313" key="7">
    <source>
        <dbReference type="EMBL" id="RMX49294.1"/>
    </source>
</evidence>
<keyword evidence="8" id="KW-1185">Reference proteome</keyword>
<dbReference type="Pfam" id="PF07653">
    <property type="entry name" value="SH3_2"/>
    <property type="match status" value="1"/>
</dbReference>
<evidence type="ECO:0000256" key="1">
    <source>
        <dbReference type="ARBA" id="ARBA00022443"/>
    </source>
</evidence>
<gene>
    <name evidence="7" type="ORF">pdam_00011236</name>
</gene>
<dbReference type="STRING" id="46731.A0A3M6U6Z1"/>
<dbReference type="PRINTS" id="PR00452">
    <property type="entry name" value="SH3DOMAIN"/>
</dbReference>
<dbReference type="SMART" id="SM00055">
    <property type="entry name" value="FCH"/>
    <property type="match status" value="1"/>
</dbReference>
<dbReference type="Gene3D" id="1.20.1270.60">
    <property type="entry name" value="Arfaptin homology (AH) domain/BAR domain"/>
    <property type="match status" value="1"/>
</dbReference>
<dbReference type="GO" id="GO:0030041">
    <property type="term" value="P:actin filament polymerization"/>
    <property type="evidence" value="ECO:0007669"/>
    <property type="project" value="TreeGrafter"/>
</dbReference>
<protein>
    <recommendedName>
        <fullName evidence="9">SH3 domain-containing protein</fullName>
    </recommendedName>
</protein>
<dbReference type="GO" id="GO:0005884">
    <property type="term" value="C:actin filament"/>
    <property type="evidence" value="ECO:0007669"/>
    <property type="project" value="TreeGrafter"/>
</dbReference>
<dbReference type="GO" id="GO:0005737">
    <property type="term" value="C:cytoplasm"/>
    <property type="evidence" value="ECO:0007669"/>
    <property type="project" value="TreeGrafter"/>
</dbReference>
<evidence type="ECO:0000256" key="3">
    <source>
        <dbReference type="PROSITE-ProRule" id="PRU01077"/>
    </source>
</evidence>
<dbReference type="PANTHER" id="PTHR23065:SF61">
    <property type="entry name" value="PROLINE-SERINE-THREONINE PHOSPHATASE-INTERACTING PROTEIN 2-LIKE"/>
    <property type="match status" value="1"/>
</dbReference>
<dbReference type="PROSITE" id="PS50002">
    <property type="entry name" value="SH3"/>
    <property type="match status" value="1"/>
</dbReference>
<dbReference type="GO" id="GO:0051015">
    <property type="term" value="F:actin filament binding"/>
    <property type="evidence" value="ECO:0007669"/>
    <property type="project" value="TreeGrafter"/>
</dbReference>
<keyword evidence="1 2" id="KW-0728">SH3 domain</keyword>
<reference evidence="7 8" key="1">
    <citation type="journal article" date="2018" name="Sci. Rep.">
        <title>Comparative analysis of the Pocillopora damicornis genome highlights role of immune system in coral evolution.</title>
        <authorList>
            <person name="Cunning R."/>
            <person name="Bay R.A."/>
            <person name="Gillette P."/>
            <person name="Baker A.C."/>
            <person name="Traylor-Knowles N."/>
        </authorList>
    </citation>
    <scope>NUCLEOTIDE SEQUENCE [LARGE SCALE GENOMIC DNA]</scope>
    <source>
        <strain evidence="7">RSMAS</strain>
        <tissue evidence="7">Whole animal</tissue>
    </source>
</reference>
<dbReference type="CDD" id="cd00174">
    <property type="entry name" value="SH3"/>
    <property type="match status" value="1"/>
</dbReference>
<dbReference type="InterPro" id="IPR001452">
    <property type="entry name" value="SH3_domain"/>
</dbReference>
<dbReference type="FunFam" id="2.30.30.40:FF:000072">
    <property type="entry name" value="Unconventional Myosin IB"/>
    <property type="match status" value="1"/>
</dbReference>
<keyword evidence="3 4" id="KW-0175">Coiled coil</keyword>
<feature type="coiled-coil region" evidence="4">
    <location>
        <begin position="153"/>
        <end position="188"/>
    </location>
</feature>
<dbReference type="OrthoDB" id="10255964at2759"/>
<dbReference type="InterPro" id="IPR001060">
    <property type="entry name" value="FCH_dom"/>
</dbReference>
<name>A0A3M6U6Z1_POCDA</name>